<dbReference type="PANTHER" id="PTHR24220">
    <property type="entry name" value="IMPORT ATP-BINDING PROTEIN"/>
    <property type="match status" value="1"/>
</dbReference>
<keyword evidence="3 6" id="KW-0067">ATP-binding</keyword>
<evidence type="ECO:0000256" key="4">
    <source>
        <dbReference type="ARBA" id="ARBA00038388"/>
    </source>
</evidence>
<dbReference type="GO" id="GO:0016887">
    <property type="term" value="F:ATP hydrolysis activity"/>
    <property type="evidence" value="ECO:0007669"/>
    <property type="project" value="InterPro"/>
</dbReference>
<reference evidence="6 7" key="1">
    <citation type="submission" date="2018-11" db="EMBL/GenBank/DDBJ databases">
        <title>Genomes From Bacteria Associated with the Canine Oral Cavity: a Test Case for Automated Genome-Based Taxonomic Assignment.</title>
        <authorList>
            <person name="Coil D.A."/>
            <person name="Jospin G."/>
            <person name="Darling A.E."/>
            <person name="Wallis C."/>
            <person name="Davis I.J."/>
            <person name="Harris S."/>
            <person name="Eisen J.A."/>
            <person name="Holcombe L.J."/>
            <person name="O'Flynn C."/>
        </authorList>
    </citation>
    <scope>NUCLEOTIDE SEQUENCE [LARGE SCALE GENOMIC DNA]</scope>
    <source>
        <strain evidence="6 7">OH1047_COT-310</strain>
    </source>
</reference>
<evidence type="ECO:0000256" key="3">
    <source>
        <dbReference type="ARBA" id="ARBA00022840"/>
    </source>
</evidence>
<dbReference type="GO" id="GO:0005886">
    <property type="term" value="C:plasma membrane"/>
    <property type="evidence" value="ECO:0007669"/>
    <property type="project" value="TreeGrafter"/>
</dbReference>
<dbReference type="Proteomes" id="UP000279562">
    <property type="component" value="Unassembled WGS sequence"/>
</dbReference>
<evidence type="ECO:0000256" key="1">
    <source>
        <dbReference type="ARBA" id="ARBA00022448"/>
    </source>
</evidence>
<organism evidence="6 7">
    <name type="scientific">Prevotella heparinolytica</name>
    <dbReference type="NCBI Taxonomy" id="28113"/>
    <lineage>
        <taxon>Bacteria</taxon>
        <taxon>Pseudomonadati</taxon>
        <taxon>Bacteroidota</taxon>
        <taxon>Bacteroidia</taxon>
        <taxon>Bacteroidales</taxon>
        <taxon>Bacteroidaceae</taxon>
        <taxon>Bacteroides</taxon>
    </lineage>
</organism>
<evidence type="ECO:0000256" key="2">
    <source>
        <dbReference type="ARBA" id="ARBA00022741"/>
    </source>
</evidence>
<name>A0A3P2A0K4_9BACE</name>
<dbReference type="InterPro" id="IPR003593">
    <property type="entry name" value="AAA+_ATPase"/>
</dbReference>
<evidence type="ECO:0000313" key="7">
    <source>
        <dbReference type="Proteomes" id="UP000279562"/>
    </source>
</evidence>
<keyword evidence="2" id="KW-0547">Nucleotide-binding</keyword>
<protein>
    <submittedName>
        <fullName evidence="6">ABC transporter ATP-binding protein</fullName>
    </submittedName>
</protein>
<dbReference type="GO" id="GO:0005524">
    <property type="term" value="F:ATP binding"/>
    <property type="evidence" value="ECO:0007669"/>
    <property type="project" value="UniProtKB-KW"/>
</dbReference>
<proteinExistence type="inferred from homology"/>
<sequence length="249" mass="27371">MSKTVIELQNIKRDFRVGDETVHALRGVSFSITEGEFVTIMGTSGSGKSTLLNTLGCLDTPTGGEYLLDGISVRSMSKPQRTVLRNRKIGFVFQNYNLLPKTTAVENVELPLMYNSSVSATERRKRAIEALQAVGLGDRLEHKSNQMSGGQMQRVAIARALVNNPAVILADEATGNLDTRTSFEILVLFQKLHAEGRTIIFVTHNPEIAQYSSRNIVLRDGQVKDDTINTNILNAAQALAALPKQEEDK</sequence>
<dbReference type="AlphaFoldDB" id="A0A3P2A0K4"/>
<keyword evidence="7" id="KW-1185">Reference proteome</keyword>
<dbReference type="FunFam" id="3.40.50.300:FF:000032">
    <property type="entry name" value="Export ABC transporter ATP-binding protein"/>
    <property type="match status" value="1"/>
</dbReference>
<gene>
    <name evidence="6" type="ORF">EII33_11270</name>
</gene>
<dbReference type="RefSeq" id="WP_125239786.1">
    <property type="nucleotide sequence ID" value="NZ_RQYF01000068.1"/>
</dbReference>
<dbReference type="SUPFAM" id="SSF52540">
    <property type="entry name" value="P-loop containing nucleoside triphosphate hydrolases"/>
    <property type="match status" value="1"/>
</dbReference>
<dbReference type="SMART" id="SM00382">
    <property type="entry name" value="AAA"/>
    <property type="match status" value="1"/>
</dbReference>
<dbReference type="InterPro" id="IPR015854">
    <property type="entry name" value="ABC_transpr_LolD-like"/>
</dbReference>
<dbReference type="GO" id="GO:0022857">
    <property type="term" value="F:transmembrane transporter activity"/>
    <property type="evidence" value="ECO:0007669"/>
    <property type="project" value="TreeGrafter"/>
</dbReference>
<dbReference type="InterPro" id="IPR017871">
    <property type="entry name" value="ABC_transporter-like_CS"/>
</dbReference>
<dbReference type="InterPro" id="IPR027417">
    <property type="entry name" value="P-loop_NTPase"/>
</dbReference>
<dbReference type="PROSITE" id="PS00211">
    <property type="entry name" value="ABC_TRANSPORTER_1"/>
    <property type="match status" value="1"/>
</dbReference>
<dbReference type="CDD" id="cd03255">
    <property type="entry name" value="ABC_MJ0796_LolCDE_FtsE"/>
    <property type="match status" value="1"/>
</dbReference>
<keyword evidence="1" id="KW-0813">Transport</keyword>
<dbReference type="InterPro" id="IPR017911">
    <property type="entry name" value="MacB-like_ATP-bd"/>
</dbReference>
<dbReference type="PANTHER" id="PTHR24220:SF86">
    <property type="entry name" value="ABC TRANSPORTER ABCH.1"/>
    <property type="match status" value="1"/>
</dbReference>
<dbReference type="EMBL" id="RQYF01000068">
    <property type="protein sequence ID" value="RRD88829.1"/>
    <property type="molecule type" value="Genomic_DNA"/>
</dbReference>
<dbReference type="Gene3D" id="3.40.50.300">
    <property type="entry name" value="P-loop containing nucleotide triphosphate hydrolases"/>
    <property type="match status" value="1"/>
</dbReference>
<dbReference type="InterPro" id="IPR003439">
    <property type="entry name" value="ABC_transporter-like_ATP-bd"/>
</dbReference>
<accession>A0A3P2A0K4</accession>
<evidence type="ECO:0000259" key="5">
    <source>
        <dbReference type="PROSITE" id="PS50893"/>
    </source>
</evidence>
<dbReference type="PROSITE" id="PS50893">
    <property type="entry name" value="ABC_TRANSPORTER_2"/>
    <property type="match status" value="1"/>
</dbReference>
<comment type="similarity">
    <text evidence="4">Belongs to the ABC transporter superfamily. Macrolide exporter (TC 3.A.1.122) family.</text>
</comment>
<dbReference type="GO" id="GO:0098796">
    <property type="term" value="C:membrane protein complex"/>
    <property type="evidence" value="ECO:0007669"/>
    <property type="project" value="UniProtKB-ARBA"/>
</dbReference>
<evidence type="ECO:0000313" key="6">
    <source>
        <dbReference type="EMBL" id="RRD88829.1"/>
    </source>
</evidence>
<feature type="domain" description="ABC transporter" evidence="5">
    <location>
        <begin position="6"/>
        <end position="245"/>
    </location>
</feature>
<dbReference type="Pfam" id="PF00005">
    <property type="entry name" value="ABC_tran"/>
    <property type="match status" value="1"/>
</dbReference>
<comment type="caution">
    <text evidence="6">The sequence shown here is derived from an EMBL/GenBank/DDBJ whole genome shotgun (WGS) entry which is preliminary data.</text>
</comment>